<dbReference type="SUPFAM" id="SSF54236">
    <property type="entry name" value="Ubiquitin-like"/>
    <property type="match status" value="1"/>
</dbReference>
<feature type="region of interest" description="Disordered" evidence="1">
    <location>
        <begin position="266"/>
        <end position="293"/>
    </location>
</feature>
<dbReference type="CDD" id="cd14348">
    <property type="entry name" value="UBA_p47"/>
    <property type="match status" value="1"/>
</dbReference>
<dbReference type="PROSITE" id="PS50330">
    <property type="entry name" value="UIM"/>
    <property type="match status" value="1"/>
</dbReference>
<keyword evidence="4" id="KW-1185">Reference proteome</keyword>
<dbReference type="SUPFAM" id="SSF46934">
    <property type="entry name" value="UBA-like"/>
    <property type="match status" value="1"/>
</dbReference>
<dbReference type="InterPro" id="IPR029071">
    <property type="entry name" value="Ubiquitin-like_domsf"/>
</dbReference>
<dbReference type="EMBL" id="CAXHTA020000011">
    <property type="protein sequence ID" value="CAL5224689.1"/>
    <property type="molecule type" value="Genomic_DNA"/>
</dbReference>
<dbReference type="SUPFAM" id="SSF52833">
    <property type="entry name" value="Thioredoxin-like"/>
    <property type="match status" value="1"/>
</dbReference>
<evidence type="ECO:0000259" key="2">
    <source>
        <dbReference type="PROSITE" id="PS50033"/>
    </source>
</evidence>
<name>A0ABP1G0C1_9CHLO</name>
<feature type="domain" description="UBX" evidence="2">
    <location>
        <begin position="390"/>
        <end position="464"/>
    </location>
</feature>
<organism evidence="3 4">
    <name type="scientific">Coccomyxa viridis</name>
    <dbReference type="NCBI Taxonomy" id="1274662"/>
    <lineage>
        <taxon>Eukaryota</taxon>
        <taxon>Viridiplantae</taxon>
        <taxon>Chlorophyta</taxon>
        <taxon>core chlorophytes</taxon>
        <taxon>Trebouxiophyceae</taxon>
        <taxon>Trebouxiophyceae incertae sedis</taxon>
        <taxon>Coccomyxaceae</taxon>
        <taxon>Coccomyxa</taxon>
    </lineage>
</organism>
<dbReference type="PANTHER" id="PTHR23322:SF6">
    <property type="entry name" value="UBX DOMAIN-CONTAINING PROTEIN 7"/>
    <property type="match status" value="1"/>
</dbReference>
<dbReference type="PROSITE" id="PS50033">
    <property type="entry name" value="UBX"/>
    <property type="match status" value="1"/>
</dbReference>
<dbReference type="Pfam" id="PF14555">
    <property type="entry name" value="UBA_4"/>
    <property type="match status" value="1"/>
</dbReference>
<feature type="region of interest" description="Disordered" evidence="1">
    <location>
        <begin position="306"/>
        <end position="391"/>
    </location>
</feature>
<reference evidence="3 4" key="1">
    <citation type="submission" date="2024-06" db="EMBL/GenBank/DDBJ databases">
        <authorList>
            <person name="Kraege A."/>
            <person name="Thomma B."/>
        </authorList>
    </citation>
    <scope>NUCLEOTIDE SEQUENCE [LARGE SCALE GENOMIC DNA]</scope>
</reference>
<sequence>MDDQDEKLANFTAITGSDPVSARGILEATGYDLEQAVGLYFAQQADEGSAARSSTAATGPSQHNVAQARGASFGAPDSDEVRAPLPVMRDRLYGADFAMPGRPRGFPRREANQVDAFRDFRPRDYGERDPEASAAGQQGLAGLFEPPHDILFTGSFEQAKEAAQGQERWLLVNVQSNSEFASHMLNRDVWRDETVKNIIKVGFVLYQVQDSSEAGNKVKSFYRLSELPVILVVEPITGAALRTWTGAIEANRLLEELVPFMDHSINDPEAMRMSGSQHKRKQPSAKAPQAAPMTEDEELAMALAMSAETEQQPPSMQFAPVPSSPPASASAAPAATLGAPAAPTHSNPEKPKAVHLSSAGAEEAKPSEKVPEPAAVSLPPEPAAGDPSGCNIAVRFPDGQRRQRRFPREAPISVVVAFCHVSNEEAAAGRSFTLAQPFPGAPAMDDMSMSLEDAKLANTMLVMRWRS</sequence>
<dbReference type="SMART" id="SM00166">
    <property type="entry name" value="UBX"/>
    <property type="match status" value="1"/>
</dbReference>
<dbReference type="PANTHER" id="PTHR23322">
    <property type="entry name" value="FAS-ASSOCIATED PROTEIN"/>
    <property type="match status" value="1"/>
</dbReference>
<accession>A0ABP1G0C1</accession>
<dbReference type="InterPro" id="IPR006577">
    <property type="entry name" value="UAS"/>
</dbReference>
<dbReference type="InterPro" id="IPR009060">
    <property type="entry name" value="UBA-like_sf"/>
</dbReference>
<evidence type="ECO:0000313" key="3">
    <source>
        <dbReference type="EMBL" id="CAL5224689.1"/>
    </source>
</evidence>
<dbReference type="Gene3D" id="3.40.30.10">
    <property type="entry name" value="Glutaredoxin"/>
    <property type="match status" value="1"/>
</dbReference>
<dbReference type="SMART" id="SM00594">
    <property type="entry name" value="UAS"/>
    <property type="match status" value="1"/>
</dbReference>
<protein>
    <submittedName>
        <fullName evidence="3">G7413 protein</fullName>
    </submittedName>
</protein>
<feature type="compositionally biased region" description="Low complexity" evidence="1">
    <location>
        <begin position="284"/>
        <end position="293"/>
    </location>
</feature>
<dbReference type="Proteomes" id="UP001497392">
    <property type="component" value="Unassembled WGS sequence"/>
</dbReference>
<comment type="caution">
    <text evidence="3">The sequence shown here is derived from an EMBL/GenBank/DDBJ whole genome shotgun (WGS) entry which is preliminary data.</text>
</comment>
<dbReference type="InterPro" id="IPR036249">
    <property type="entry name" value="Thioredoxin-like_sf"/>
</dbReference>
<dbReference type="CDD" id="cd02958">
    <property type="entry name" value="UAS"/>
    <property type="match status" value="1"/>
</dbReference>
<evidence type="ECO:0000256" key="1">
    <source>
        <dbReference type="SAM" id="MobiDB-lite"/>
    </source>
</evidence>
<evidence type="ECO:0000313" key="4">
    <source>
        <dbReference type="Proteomes" id="UP001497392"/>
    </source>
</evidence>
<feature type="compositionally biased region" description="Basic and acidic residues" evidence="1">
    <location>
        <begin position="362"/>
        <end position="371"/>
    </location>
</feature>
<dbReference type="Pfam" id="PF00789">
    <property type="entry name" value="UBX"/>
    <property type="match status" value="1"/>
</dbReference>
<dbReference type="CDD" id="cd01767">
    <property type="entry name" value="UBX"/>
    <property type="match status" value="1"/>
</dbReference>
<feature type="region of interest" description="Disordered" evidence="1">
    <location>
        <begin position="45"/>
        <end position="81"/>
    </location>
</feature>
<dbReference type="InterPro" id="IPR001012">
    <property type="entry name" value="UBX_dom"/>
</dbReference>
<dbReference type="Gene3D" id="3.10.20.90">
    <property type="entry name" value="Phosphatidylinositol 3-kinase Catalytic Subunit, Chain A, domain 1"/>
    <property type="match status" value="1"/>
</dbReference>
<dbReference type="InterPro" id="IPR050730">
    <property type="entry name" value="UBX_domain-protein"/>
</dbReference>
<dbReference type="InterPro" id="IPR003903">
    <property type="entry name" value="UIM_dom"/>
</dbReference>
<proteinExistence type="predicted"/>
<dbReference type="Pfam" id="PF13899">
    <property type="entry name" value="Thioredoxin_7"/>
    <property type="match status" value="1"/>
</dbReference>
<feature type="compositionally biased region" description="Low complexity" evidence="1">
    <location>
        <begin position="326"/>
        <end position="343"/>
    </location>
</feature>
<gene>
    <name evidence="3" type="primary">g7413</name>
    <name evidence="3" type="ORF">VP750_LOCUS6348</name>
</gene>
<feature type="compositionally biased region" description="Low complexity" evidence="1">
    <location>
        <begin position="48"/>
        <end position="61"/>
    </location>
</feature>
<dbReference type="Gene3D" id="1.10.8.10">
    <property type="entry name" value="DNA helicase RuvA subunit, C-terminal domain"/>
    <property type="match status" value="1"/>
</dbReference>